<evidence type="ECO:0008006" key="3">
    <source>
        <dbReference type="Google" id="ProtNLM"/>
    </source>
</evidence>
<proteinExistence type="predicted"/>
<dbReference type="RefSeq" id="WP_345226749.1">
    <property type="nucleotide sequence ID" value="NZ_BAABHA010000013.1"/>
</dbReference>
<dbReference type="EMBL" id="BAABHA010000013">
    <property type="protein sequence ID" value="GAA4389472.1"/>
    <property type="molecule type" value="Genomic_DNA"/>
</dbReference>
<reference evidence="2" key="1">
    <citation type="journal article" date="2019" name="Int. J. Syst. Evol. Microbiol.">
        <title>The Global Catalogue of Microorganisms (GCM) 10K type strain sequencing project: providing services to taxonomists for standard genome sequencing and annotation.</title>
        <authorList>
            <consortium name="The Broad Institute Genomics Platform"/>
            <consortium name="The Broad Institute Genome Sequencing Center for Infectious Disease"/>
            <person name="Wu L."/>
            <person name="Ma J."/>
        </authorList>
    </citation>
    <scope>NUCLEOTIDE SEQUENCE [LARGE SCALE GENOMIC DNA]</scope>
    <source>
        <strain evidence="2">JCM 17924</strain>
    </source>
</reference>
<keyword evidence="2" id="KW-1185">Reference proteome</keyword>
<organism evidence="1 2">
    <name type="scientific">Hymenobacter koreensis</name>
    <dbReference type="NCBI Taxonomy" id="1084523"/>
    <lineage>
        <taxon>Bacteria</taxon>
        <taxon>Pseudomonadati</taxon>
        <taxon>Bacteroidota</taxon>
        <taxon>Cytophagia</taxon>
        <taxon>Cytophagales</taxon>
        <taxon>Hymenobacteraceae</taxon>
        <taxon>Hymenobacter</taxon>
    </lineage>
</organism>
<comment type="caution">
    <text evidence="1">The sequence shown here is derived from an EMBL/GenBank/DDBJ whole genome shotgun (WGS) entry which is preliminary data.</text>
</comment>
<accession>A0ABP8JEE8</accession>
<evidence type="ECO:0000313" key="1">
    <source>
        <dbReference type="EMBL" id="GAA4389472.1"/>
    </source>
</evidence>
<dbReference type="Proteomes" id="UP001500454">
    <property type="component" value="Unassembled WGS sequence"/>
</dbReference>
<sequence>MTPSSTQPNSFITGLLATNKMTLAAVIDDAFDPIQENEVTVDQIREFHQNNETDDTFETLLAELGITKPDDEELQDEERRTVYLNNLWSARTDSAPLRELLGSLFQARFEKDKDLALICENLEKLGIKVHRFGSDFTGSEFVTGESRFFDFVFIDYFLGTDNSDEAVRLAEQKIKEVHTCCTTARKPVTVLMSSSPEAAKHKERFRKNAELVEGVFRFSAKSELKDEHILSLVVGALAKEFAHSHEIQAYVKALCTAAEAALAQFQEDVRSLNVEDYVFIQNQGLEKDEQPLGDYVTWLYGSYWEQLLMRDQTLQAQQKKLNTVFESNFPILHGQPSPKLADIYMSTLFEEHSDSVTNARQLKKAKEAIAAATESLEPEAILAHMNSSLELSLGDIFVKSETEPIWMVINAQCDLARAYLAPGQSILLVPGKLVPWATVFGQNENSIRTEFFRIHDIPYRIVWDIKSVMSCPFDKVWDWKIRGAYTRRFRLKLPFALEVQRAFATKLTRIGLPIPPPLTSAVQIEVYHRLKSGKPYLVLPPSTTYASQVCTRGSSNSVESKLLFTLPFAQQLGAAVRALAVTAGAGFTPSGNQQTHPLVALAENFDEWFFNLAEEPHTFPKPGKLVSVGGNVWLAVDWTPTTTVDWTKTALLINVASSGK</sequence>
<name>A0ABP8JEE8_9BACT</name>
<protein>
    <recommendedName>
        <fullName evidence="3">Response receiver domain-containing protein</fullName>
    </recommendedName>
</protein>
<evidence type="ECO:0000313" key="2">
    <source>
        <dbReference type="Proteomes" id="UP001500454"/>
    </source>
</evidence>
<gene>
    <name evidence="1" type="ORF">GCM10023186_36840</name>
</gene>